<reference evidence="2" key="2">
    <citation type="submission" date="2025-09" db="UniProtKB">
        <authorList>
            <consortium name="Ensembl"/>
        </authorList>
    </citation>
    <scope>IDENTIFICATION</scope>
</reference>
<accession>A0A8D0BRX8</accession>
<reference evidence="2" key="1">
    <citation type="submission" date="2025-08" db="UniProtKB">
        <authorList>
            <consortium name="Ensembl"/>
        </authorList>
    </citation>
    <scope>IDENTIFICATION</scope>
</reference>
<dbReference type="AlphaFoldDB" id="A0A8D0BRX8"/>
<organism evidence="2 3">
    <name type="scientific">Salvator merianae</name>
    <name type="common">Argentine black and white tegu</name>
    <name type="synonym">Tupinambis merianae</name>
    <dbReference type="NCBI Taxonomy" id="96440"/>
    <lineage>
        <taxon>Eukaryota</taxon>
        <taxon>Metazoa</taxon>
        <taxon>Chordata</taxon>
        <taxon>Craniata</taxon>
        <taxon>Vertebrata</taxon>
        <taxon>Euteleostomi</taxon>
        <taxon>Lepidosauria</taxon>
        <taxon>Squamata</taxon>
        <taxon>Bifurcata</taxon>
        <taxon>Unidentata</taxon>
        <taxon>Episquamata</taxon>
        <taxon>Laterata</taxon>
        <taxon>Teiioidea</taxon>
        <taxon>Teiidae</taxon>
        <taxon>Salvator</taxon>
    </lineage>
</organism>
<evidence type="ECO:0000313" key="3">
    <source>
        <dbReference type="Proteomes" id="UP000694421"/>
    </source>
</evidence>
<keyword evidence="1" id="KW-1133">Transmembrane helix</keyword>
<feature type="transmembrane region" description="Helical" evidence="1">
    <location>
        <begin position="45"/>
        <end position="66"/>
    </location>
</feature>
<evidence type="ECO:0000313" key="2">
    <source>
        <dbReference type="Ensembl" id="ENSSMRP00000012047.1"/>
    </source>
</evidence>
<keyword evidence="1" id="KW-0472">Membrane</keyword>
<dbReference type="Ensembl" id="ENSSMRT00000014034.1">
    <property type="protein sequence ID" value="ENSSMRP00000012047.1"/>
    <property type="gene ID" value="ENSSMRG00000009426.1"/>
</dbReference>
<keyword evidence="3" id="KW-1185">Reference proteome</keyword>
<dbReference type="Proteomes" id="UP000694421">
    <property type="component" value="Unplaced"/>
</dbReference>
<keyword evidence="1" id="KW-0812">Transmembrane</keyword>
<name>A0A8D0BRX8_SALMN</name>
<sequence length="102" mass="11608">NFSKELLGNVIELPKLGSLRVHLPIVFLRYTLHVFYSQPYSLLTLFYTFECFCLAGMCLWIVIMLLACLDGEYICMCVETSASAYLYCILLYKGKSHIGCSS</sequence>
<protein>
    <submittedName>
        <fullName evidence="2">Uncharacterized protein</fullName>
    </submittedName>
</protein>
<proteinExistence type="predicted"/>
<evidence type="ECO:0000256" key="1">
    <source>
        <dbReference type="SAM" id="Phobius"/>
    </source>
</evidence>